<keyword evidence="1 2" id="KW-0597">Phosphoprotein</keyword>
<dbReference type="InterPro" id="IPR050595">
    <property type="entry name" value="Bact_response_regulator"/>
</dbReference>
<evidence type="ECO:0000259" key="3">
    <source>
        <dbReference type="PROSITE" id="PS50110"/>
    </source>
</evidence>
<dbReference type="Pfam" id="PF00072">
    <property type="entry name" value="Response_reg"/>
    <property type="match status" value="1"/>
</dbReference>
<protein>
    <submittedName>
        <fullName evidence="4">Two-component system chemotaxis response regulator CheY</fullName>
    </submittedName>
</protein>
<dbReference type="Proteomes" id="UP000294678">
    <property type="component" value="Unassembled WGS sequence"/>
</dbReference>
<dbReference type="InterPro" id="IPR001789">
    <property type="entry name" value="Sig_transdc_resp-reg_receiver"/>
</dbReference>
<evidence type="ECO:0000313" key="4">
    <source>
        <dbReference type="EMBL" id="TDT72511.1"/>
    </source>
</evidence>
<evidence type="ECO:0000256" key="1">
    <source>
        <dbReference type="ARBA" id="ARBA00022553"/>
    </source>
</evidence>
<dbReference type="PROSITE" id="PS50110">
    <property type="entry name" value="RESPONSE_REGULATORY"/>
    <property type="match status" value="1"/>
</dbReference>
<sequence length="123" mass="14364">MKILIIDDSETTRNFYTYILESQRIDVVDASDGMNALDKLYYYKDEIKLILTDLNMPNLDGLSLIKKIRENKEFEEIPIGILSTLDEKDKIEEGYRIGADFYIIKPVESNNFIEIVKSYLEVE</sequence>
<feature type="modified residue" description="4-aspartylphosphate" evidence="2">
    <location>
        <position position="53"/>
    </location>
</feature>
<dbReference type="AlphaFoldDB" id="A0AA46E0I7"/>
<dbReference type="Gene3D" id="3.40.50.2300">
    <property type="match status" value="1"/>
</dbReference>
<dbReference type="RefSeq" id="WP_134112209.1">
    <property type="nucleotide sequence ID" value="NZ_SOBG01000001.1"/>
</dbReference>
<comment type="caution">
    <text evidence="4">The sequence shown here is derived from an EMBL/GenBank/DDBJ whole genome shotgun (WGS) entry which is preliminary data.</text>
</comment>
<dbReference type="SMART" id="SM00448">
    <property type="entry name" value="REC"/>
    <property type="match status" value="1"/>
</dbReference>
<reference evidence="4 5" key="1">
    <citation type="submission" date="2019-03" db="EMBL/GenBank/DDBJ databases">
        <title>Genomic Encyclopedia of Type Strains, Phase IV (KMG-IV): sequencing the most valuable type-strain genomes for metagenomic binning, comparative biology and taxonomic classification.</title>
        <authorList>
            <person name="Goeker M."/>
        </authorList>
    </citation>
    <scope>NUCLEOTIDE SEQUENCE [LARGE SCALE GENOMIC DNA]</scope>
    <source>
        <strain evidence="4 5">DSM 100055</strain>
    </source>
</reference>
<accession>A0AA46E0I7</accession>
<dbReference type="EMBL" id="SOBG01000001">
    <property type="protein sequence ID" value="TDT72511.1"/>
    <property type="molecule type" value="Genomic_DNA"/>
</dbReference>
<evidence type="ECO:0000313" key="5">
    <source>
        <dbReference type="Proteomes" id="UP000294678"/>
    </source>
</evidence>
<evidence type="ECO:0000256" key="2">
    <source>
        <dbReference type="PROSITE-ProRule" id="PRU00169"/>
    </source>
</evidence>
<dbReference type="InterPro" id="IPR011006">
    <property type="entry name" value="CheY-like_superfamily"/>
</dbReference>
<keyword evidence="5" id="KW-1185">Reference proteome</keyword>
<dbReference type="PANTHER" id="PTHR44591:SF25">
    <property type="entry name" value="CHEMOTAXIS TWO-COMPONENT RESPONSE REGULATOR"/>
    <property type="match status" value="1"/>
</dbReference>
<gene>
    <name evidence="4" type="ORF">EV215_0321</name>
</gene>
<dbReference type="SUPFAM" id="SSF52172">
    <property type="entry name" value="CheY-like"/>
    <property type="match status" value="1"/>
</dbReference>
<dbReference type="PANTHER" id="PTHR44591">
    <property type="entry name" value="STRESS RESPONSE REGULATOR PROTEIN 1"/>
    <property type="match status" value="1"/>
</dbReference>
<organism evidence="4 5">
    <name type="scientific">Hypnocyclicus thermotrophus</name>
    <dbReference type="NCBI Taxonomy" id="1627895"/>
    <lineage>
        <taxon>Bacteria</taxon>
        <taxon>Fusobacteriati</taxon>
        <taxon>Fusobacteriota</taxon>
        <taxon>Fusobacteriia</taxon>
        <taxon>Fusobacteriales</taxon>
        <taxon>Fusobacteriaceae</taxon>
        <taxon>Hypnocyclicus</taxon>
    </lineage>
</organism>
<dbReference type="GO" id="GO:0000160">
    <property type="term" value="P:phosphorelay signal transduction system"/>
    <property type="evidence" value="ECO:0007669"/>
    <property type="project" value="InterPro"/>
</dbReference>
<feature type="domain" description="Response regulatory" evidence="3">
    <location>
        <begin position="2"/>
        <end position="120"/>
    </location>
</feature>
<name>A0AA46E0I7_9FUSO</name>
<proteinExistence type="predicted"/>